<dbReference type="KEGG" id="rba:RB12367"/>
<dbReference type="EMBL" id="BX294154">
    <property type="protein sequence ID" value="CAD77544.1"/>
    <property type="molecule type" value="Genomic_DNA"/>
</dbReference>
<organism evidence="1 2">
    <name type="scientific">Rhodopirellula baltica (strain DSM 10527 / NCIMB 13988 / SH1)</name>
    <dbReference type="NCBI Taxonomy" id="243090"/>
    <lineage>
        <taxon>Bacteria</taxon>
        <taxon>Pseudomonadati</taxon>
        <taxon>Planctomycetota</taxon>
        <taxon>Planctomycetia</taxon>
        <taxon>Pirellulales</taxon>
        <taxon>Pirellulaceae</taxon>
        <taxon>Rhodopirellula</taxon>
    </lineage>
</organism>
<evidence type="ECO:0008006" key="3">
    <source>
        <dbReference type="Google" id="ProtNLM"/>
    </source>
</evidence>
<protein>
    <recommendedName>
        <fullName evidence="3">Protein containing DUF1551</fullName>
    </recommendedName>
</protein>
<gene>
    <name evidence="1" type="ordered locus">RB12367</name>
</gene>
<reference evidence="1 2" key="1">
    <citation type="journal article" date="2003" name="Proc. Natl. Acad. Sci. U.S.A.">
        <title>Complete genome sequence of the marine planctomycete Pirellula sp. strain 1.</title>
        <authorList>
            <person name="Gloeckner F.O."/>
            <person name="Kube M."/>
            <person name="Bauer M."/>
            <person name="Teeling H."/>
            <person name="Lombardot T."/>
            <person name="Ludwig W."/>
            <person name="Gade D."/>
            <person name="Beck A."/>
            <person name="Borzym K."/>
            <person name="Heitmann K."/>
            <person name="Rabus R."/>
            <person name="Schlesner H."/>
            <person name="Amann R."/>
            <person name="Reinhardt R."/>
        </authorList>
    </citation>
    <scope>NUCLEOTIDE SEQUENCE [LARGE SCALE GENOMIC DNA]</scope>
    <source>
        <strain evidence="2">DSM 10527 / NCIMB 13988 / SH1</strain>
    </source>
</reference>
<dbReference type="AlphaFoldDB" id="Q7UIR8"/>
<dbReference type="PATRIC" id="fig|243090.15.peg.5977"/>
<accession>Q7UIR8</accession>
<dbReference type="EnsemblBacteria" id="CAD77544">
    <property type="protein sequence ID" value="CAD77544"/>
    <property type="gene ID" value="RB12367"/>
</dbReference>
<name>Q7UIR8_RHOBA</name>
<dbReference type="eggNOG" id="ENOG5033DDV">
    <property type="taxonomic scope" value="Bacteria"/>
</dbReference>
<dbReference type="Proteomes" id="UP000001025">
    <property type="component" value="Chromosome"/>
</dbReference>
<sequence>MNSFSAVLPPIWRQASPETLSTSVHGGTVHNGGVAGCEILWSIQQPNSHRTFYGWAFSRERDPRGDFGVFVTAETIAMRRIARQRNEQPMMAQTPDPQIKPGPNQRTGLRVTLEDNGMTESFSESVTVKLRKLRDLVCGGLIAVAVATPVAAAPPTAGDEMDYEASGFMLPPGVQPAGMVDGMPAMSMPPGSMPGAQSIATTLPSAPLMMPGGYGSAGYAPGGYPQAAYAPAGVMPVGYQGGGFLGGGYAAGCDTMSCGCGDSGCTSGECGSNFRGLLPAVMGDCCGSCGGGGCGACGGLGSCLTNGSLGQGGLLGSLNECGPGSTDFGILAAHIGGGLAGLAEALRPYSEAGKSAQRWYDVSVEGLFLTQELDGFADGRVLTNDGTTGTPNVADNPVLTQDDLGDDDLEAGARISFALIFGAGSNVEFTFMGGQEWGGSASASDPGGNLTSVYSGFGTTPAGGYANLSNFQSITSEAEFDSYEINYRRRTVGPYGRFQGSWLLGLRHVVFDNRYAFNGSETSSTIADFQQSFDIENRYFGPQAGVDLWWNARPGIQLGAEVKGAWVQNDFGQTSSIGITPGALNTFESGGQDGAFILDFQATGIYRFSHSLSLRGSYHLLTIDDVYAAPLDNSFIDDFATNGAGVSAPSTSETSLTLNGFAAGFEYMW</sequence>
<dbReference type="OrthoDB" id="241407at2"/>
<evidence type="ECO:0000313" key="1">
    <source>
        <dbReference type="EMBL" id="CAD77544.1"/>
    </source>
</evidence>
<dbReference type="InParanoid" id="Q7UIR8"/>
<keyword evidence="2" id="KW-1185">Reference proteome</keyword>
<proteinExistence type="predicted"/>
<dbReference type="HOGENOM" id="CLU_410427_0_0_0"/>
<evidence type="ECO:0000313" key="2">
    <source>
        <dbReference type="Proteomes" id="UP000001025"/>
    </source>
</evidence>
<dbReference type="STRING" id="243090.RB12367"/>